<accession>A0A9P6KWA7</accession>
<evidence type="ECO:0000313" key="14">
    <source>
        <dbReference type="EMBL" id="KAF9741262.1"/>
    </source>
</evidence>
<comment type="similarity">
    <text evidence="3 12">Belongs to the PIGV family.</text>
</comment>
<keyword evidence="5 12" id="KW-0337">GPI-anchor biosynthesis</keyword>
<organism evidence="14 15">
    <name type="scientific">Paraphaeosphaeria minitans</name>
    <dbReference type="NCBI Taxonomy" id="565426"/>
    <lineage>
        <taxon>Eukaryota</taxon>
        <taxon>Fungi</taxon>
        <taxon>Dikarya</taxon>
        <taxon>Ascomycota</taxon>
        <taxon>Pezizomycotina</taxon>
        <taxon>Dothideomycetes</taxon>
        <taxon>Pleosporomycetidae</taxon>
        <taxon>Pleosporales</taxon>
        <taxon>Massarineae</taxon>
        <taxon>Didymosphaeriaceae</taxon>
        <taxon>Paraphaeosphaeria</taxon>
    </lineage>
</organism>
<proteinExistence type="inferred from homology"/>
<comment type="subcellular location">
    <subcellularLocation>
        <location evidence="1 12">Endoplasmic reticulum membrane</location>
        <topology evidence="1 12">Multi-pass membrane protein</topology>
    </subcellularLocation>
</comment>
<dbReference type="GO" id="GO:0031501">
    <property type="term" value="C:mannosyltransferase complex"/>
    <property type="evidence" value="ECO:0007669"/>
    <property type="project" value="TreeGrafter"/>
</dbReference>
<evidence type="ECO:0000256" key="7">
    <source>
        <dbReference type="ARBA" id="ARBA00022679"/>
    </source>
</evidence>
<dbReference type="GO" id="GO:0005789">
    <property type="term" value="C:endoplasmic reticulum membrane"/>
    <property type="evidence" value="ECO:0007669"/>
    <property type="project" value="UniProtKB-SubCell"/>
</dbReference>
<dbReference type="Pfam" id="PF04188">
    <property type="entry name" value="Mannosyl_trans2"/>
    <property type="match status" value="1"/>
</dbReference>
<keyword evidence="15" id="KW-1185">Reference proteome</keyword>
<dbReference type="EC" id="2.4.1.-" evidence="12"/>
<comment type="function">
    <text evidence="12">Mannosyltransferase involved in glycosylphosphatidylinositol-anchor biosynthesis.</text>
</comment>
<dbReference type="GO" id="GO:0006506">
    <property type="term" value="P:GPI anchor biosynthetic process"/>
    <property type="evidence" value="ECO:0007669"/>
    <property type="project" value="UniProtKB-KW"/>
</dbReference>
<feature type="transmembrane region" description="Helical" evidence="12">
    <location>
        <begin position="157"/>
        <end position="175"/>
    </location>
</feature>
<comment type="pathway">
    <text evidence="2 12">Glycolipid biosynthesis; glycosylphosphatidylinositol-anchor biosynthesis.</text>
</comment>
<evidence type="ECO:0000256" key="3">
    <source>
        <dbReference type="ARBA" id="ARBA00008698"/>
    </source>
</evidence>
<keyword evidence="8 12" id="KW-0812">Transmembrane</keyword>
<feature type="chain" id="PRO_5040231489" description="GPI mannosyltransferase 2" evidence="13">
    <location>
        <begin position="27"/>
        <end position="462"/>
    </location>
</feature>
<evidence type="ECO:0000256" key="10">
    <source>
        <dbReference type="ARBA" id="ARBA00022989"/>
    </source>
</evidence>
<feature type="transmembrane region" description="Helical" evidence="12">
    <location>
        <begin position="122"/>
        <end position="145"/>
    </location>
</feature>
<evidence type="ECO:0000256" key="11">
    <source>
        <dbReference type="ARBA" id="ARBA00023136"/>
    </source>
</evidence>
<dbReference type="Proteomes" id="UP000756921">
    <property type="component" value="Unassembled WGS sequence"/>
</dbReference>
<evidence type="ECO:0000256" key="9">
    <source>
        <dbReference type="ARBA" id="ARBA00022824"/>
    </source>
</evidence>
<dbReference type="AlphaFoldDB" id="A0A9P6KWA7"/>
<sequence length="462" mass="51591">MVSRKPSTRLIQTFFAWKAVLFIVAALSPGPGYDTSALIASNPSSSRHVDFHSWSILSRVSLSFFRWDALYFVKSAQRGYHYEQEWAFSWAYSLSLKTLVKHSETLTLAVVSGDESISLQNYVWTGIAVSNVCHLVSVLVLHRLSKTVLGRQQNGRVPFIAAMLHIVSPAGMFLSSPYAESLFAALSFTGMLLYAQARIKDRPDRKQTVREDALILGAGVLFMLATWIRSNGLLNGILFLFDVVSFVSRLLKREMSRDDIRKLVITCSSGALLGLGSMVPQYVAYKQYCVSQAGASTRPWCSKTIPSIYTWVQSHYWNVGFLRYWAFSNMPLFLMAGPMLWLLLQTGIDYLRYPTQQPLKPFKTQPRGEGKDLDEASTGLPQLALPQLILAITAATNFHVQVINRLSSGYPVWYIATSGWMIARESVAQRAKVSEGSQLICRGLIIYALVQGALFANFLPPA</sequence>
<protein>
    <recommendedName>
        <fullName evidence="4 12">GPI mannosyltransferase 2</fullName>
        <ecNumber evidence="12">2.4.1.-</ecNumber>
    </recommendedName>
</protein>
<gene>
    <name evidence="14" type="ORF">PMIN01_00801</name>
</gene>
<keyword evidence="7 12" id="KW-0808">Transferase</keyword>
<dbReference type="OrthoDB" id="10252502at2759"/>
<evidence type="ECO:0000256" key="12">
    <source>
        <dbReference type="RuleBase" id="RU363112"/>
    </source>
</evidence>
<comment type="caution">
    <text evidence="12">Lacks conserved residue(s) required for the propagation of feature annotation.</text>
</comment>
<dbReference type="PANTHER" id="PTHR12468">
    <property type="entry name" value="GPI MANNOSYLTRANSFERASE 2"/>
    <property type="match status" value="1"/>
</dbReference>
<evidence type="ECO:0000256" key="8">
    <source>
        <dbReference type="ARBA" id="ARBA00022692"/>
    </source>
</evidence>
<dbReference type="PANTHER" id="PTHR12468:SF2">
    <property type="entry name" value="GPI MANNOSYLTRANSFERASE 2"/>
    <property type="match status" value="1"/>
</dbReference>
<evidence type="ECO:0000256" key="4">
    <source>
        <dbReference type="ARBA" id="ARBA00013795"/>
    </source>
</evidence>
<dbReference type="EMBL" id="WJXW01000001">
    <property type="protein sequence ID" value="KAF9741262.1"/>
    <property type="molecule type" value="Genomic_DNA"/>
</dbReference>
<dbReference type="InterPro" id="IPR007315">
    <property type="entry name" value="PIG-V/Gpi18"/>
</dbReference>
<dbReference type="GO" id="GO:0004376">
    <property type="term" value="F:GPI mannosyltransferase activity"/>
    <property type="evidence" value="ECO:0007669"/>
    <property type="project" value="InterPro"/>
</dbReference>
<evidence type="ECO:0000256" key="13">
    <source>
        <dbReference type="SAM" id="SignalP"/>
    </source>
</evidence>
<feature type="transmembrane region" description="Helical" evidence="12">
    <location>
        <begin position="439"/>
        <end position="459"/>
    </location>
</feature>
<keyword evidence="9 12" id="KW-0256">Endoplasmic reticulum</keyword>
<evidence type="ECO:0000256" key="6">
    <source>
        <dbReference type="ARBA" id="ARBA00022676"/>
    </source>
</evidence>
<evidence type="ECO:0000256" key="5">
    <source>
        <dbReference type="ARBA" id="ARBA00022502"/>
    </source>
</evidence>
<keyword evidence="11 12" id="KW-0472">Membrane</keyword>
<feature type="transmembrane region" description="Helical" evidence="12">
    <location>
        <begin position="263"/>
        <end position="283"/>
    </location>
</feature>
<feature type="signal peptide" evidence="13">
    <location>
        <begin position="1"/>
        <end position="26"/>
    </location>
</feature>
<feature type="transmembrane region" description="Helical" evidence="12">
    <location>
        <begin position="234"/>
        <end position="251"/>
    </location>
</feature>
<evidence type="ECO:0000313" key="15">
    <source>
        <dbReference type="Proteomes" id="UP000756921"/>
    </source>
</evidence>
<reference evidence="14" key="1">
    <citation type="journal article" date="2020" name="Mol. Plant Microbe Interact.">
        <title>Genome Sequence of the Biocontrol Agent Coniothyrium minitans strain Conio (IMI 134523).</title>
        <authorList>
            <person name="Patel D."/>
            <person name="Shittu T.A."/>
            <person name="Baroncelli R."/>
            <person name="Muthumeenakshi S."/>
            <person name="Osborne T.H."/>
            <person name="Janganan T.K."/>
            <person name="Sreenivasaprasad S."/>
        </authorList>
    </citation>
    <scope>NUCLEOTIDE SEQUENCE</scope>
    <source>
        <strain evidence="14">Conio</strain>
    </source>
</reference>
<dbReference type="GO" id="GO:0000009">
    <property type="term" value="F:alpha-1,6-mannosyltransferase activity"/>
    <property type="evidence" value="ECO:0007669"/>
    <property type="project" value="InterPro"/>
</dbReference>
<keyword evidence="10 12" id="KW-1133">Transmembrane helix</keyword>
<keyword evidence="6 12" id="KW-0328">Glycosyltransferase</keyword>
<feature type="transmembrane region" description="Helical" evidence="12">
    <location>
        <begin position="324"/>
        <end position="344"/>
    </location>
</feature>
<name>A0A9P6KWA7_9PLEO</name>
<comment type="caution">
    <text evidence="14">The sequence shown here is derived from an EMBL/GenBank/DDBJ whole genome shotgun (WGS) entry which is preliminary data.</text>
</comment>
<evidence type="ECO:0000256" key="2">
    <source>
        <dbReference type="ARBA" id="ARBA00004687"/>
    </source>
</evidence>
<evidence type="ECO:0000256" key="1">
    <source>
        <dbReference type="ARBA" id="ARBA00004477"/>
    </source>
</evidence>
<keyword evidence="13" id="KW-0732">Signal</keyword>